<dbReference type="Gene3D" id="1.20.5.5270">
    <property type="match status" value="1"/>
</dbReference>
<dbReference type="SMART" id="SM00382">
    <property type="entry name" value="AAA"/>
    <property type="match status" value="1"/>
</dbReference>
<dbReference type="InterPro" id="IPR027065">
    <property type="entry name" value="Lon_Prtase"/>
</dbReference>
<dbReference type="GO" id="GO:0004252">
    <property type="term" value="F:serine-type endopeptidase activity"/>
    <property type="evidence" value="ECO:0007669"/>
    <property type="project" value="UniProtKB-EC"/>
</dbReference>
<keyword evidence="3" id="KW-0547">Nucleotide-binding</keyword>
<evidence type="ECO:0000256" key="3">
    <source>
        <dbReference type="ARBA" id="ARBA00022741"/>
    </source>
</evidence>
<dbReference type="FunFam" id="2.30.130.40:FF:000003">
    <property type="entry name" value="Lon protease homolog 2, peroxisomal"/>
    <property type="match status" value="1"/>
</dbReference>
<dbReference type="GO" id="GO:0016887">
    <property type="term" value="F:ATP hydrolysis activity"/>
    <property type="evidence" value="ECO:0007669"/>
    <property type="project" value="InterPro"/>
</dbReference>
<dbReference type="GO" id="GO:0005737">
    <property type="term" value="C:cytoplasm"/>
    <property type="evidence" value="ECO:0007669"/>
    <property type="project" value="UniProtKB-SubCell"/>
</dbReference>
<keyword evidence="6" id="KW-0067">ATP-binding</keyword>
<dbReference type="InterPro" id="IPR003111">
    <property type="entry name" value="Lon_prtase_N"/>
</dbReference>
<dbReference type="AlphaFoldDB" id="A0A8J5MXK9"/>
<dbReference type="GO" id="GO:0006508">
    <property type="term" value="P:proteolysis"/>
    <property type="evidence" value="ECO:0007669"/>
    <property type="project" value="UniProtKB-KW"/>
</dbReference>
<dbReference type="InterPro" id="IPR027417">
    <property type="entry name" value="P-loop_NTPase"/>
</dbReference>
<evidence type="ECO:0000313" key="11">
    <source>
        <dbReference type="Proteomes" id="UP000747542"/>
    </source>
</evidence>
<keyword evidence="11" id="KW-1185">Reference proteome</keyword>
<dbReference type="FunFam" id="3.40.50.300:FF:000021">
    <property type="entry name" value="Lon protease homolog"/>
    <property type="match status" value="1"/>
</dbReference>
<dbReference type="PROSITE" id="PS51787">
    <property type="entry name" value="LON_N"/>
    <property type="match status" value="1"/>
</dbReference>
<dbReference type="GO" id="GO:0004176">
    <property type="term" value="F:ATP-dependent peptidase activity"/>
    <property type="evidence" value="ECO:0007669"/>
    <property type="project" value="InterPro"/>
</dbReference>
<reference evidence="10" key="1">
    <citation type="journal article" date="2021" name="Sci. Adv.">
        <title>The American lobster genome reveals insights on longevity, neural, and immune adaptations.</title>
        <authorList>
            <person name="Polinski J.M."/>
            <person name="Zimin A.V."/>
            <person name="Clark K.F."/>
            <person name="Kohn A.B."/>
            <person name="Sadowski N."/>
            <person name="Timp W."/>
            <person name="Ptitsyn A."/>
            <person name="Khanna P."/>
            <person name="Romanova D.Y."/>
            <person name="Williams P."/>
            <person name="Greenwood S.J."/>
            <person name="Moroz L.L."/>
            <person name="Walt D.R."/>
            <person name="Bodnar A.G."/>
        </authorList>
    </citation>
    <scope>NUCLEOTIDE SEQUENCE</scope>
    <source>
        <strain evidence="10">GMGI-L3</strain>
    </source>
</reference>
<evidence type="ECO:0000256" key="1">
    <source>
        <dbReference type="ARBA" id="ARBA00004496"/>
    </source>
</evidence>
<dbReference type="CDD" id="cd19500">
    <property type="entry name" value="RecA-like_Lon"/>
    <property type="match status" value="1"/>
</dbReference>
<evidence type="ECO:0000256" key="2">
    <source>
        <dbReference type="ARBA" id="ARBA00022670"/>
    </source>
</evidence>
<dbReference type="Gene3D" id="3.40.50.300">
    <property type="entry name" value="P-loop containing nucleotide triphosphate hydrolases"/>
    <property type="match status" value="1"/>
</dbReference>
<protein>
    <recommendedName>
        <fullName evidence="8">endopeptidase La</fullName>
        <ecNumber evidence="8">3.4.21.53</ecNumber>
    </recommendedName>
</protein>
<organism evidence="10 11">
    <name type="scientific">Homarus americanus</name>
    <name type="common">American lobster</name>
    <dbReference type="NCBI Taxonomy" id="6706"/>
    <lineage>
        <taxon>Eukaryota</taxon>
        <taxon>Metazoa</taxon>
        <taxon>Ecdysozoa</taxon>
        <taxon>Arthropoda</taxon>
        <taxon>Crustacea</taxon>
        <taxon>Multicrustacea</taxon>
        <taxon>Malacostraca</taxon>
        <taxon>Eumalacostraca</taxon>
        <taxon>Eucarida</taxon>
        <taxon>Decapoda</taxon>
        <taxon>Pleocyemata</taxon>
        <taxon>Astacidea</taxon>
        <taxon>Nephropoidea</taxon>
        <taxon>Nephropidae</taxon>
        <taxon>Homarus</taxon>
    </lineage>
</organism>
<dbReference type="InterPro" id="IPR046336">
    <property type="entry name" value="Lon_prtase_N_sf"/>
</dbReference>
<dbReference type="InterPro" id="IPR003593">
    <property type="entry name" value="AAA+_ATPase"/>
</dbReference>
<evidence type="ECO:0000256" key="8">
    <source>
        <dbReference type="ARBA" id="ARBA00066743"/>
    </source>
</evidence>
<gene>
    <name evidence="10" type="primary">Lonp2-L1</name>
    <name evidence="10" type="ORF">Hamer_G005480</name>
</gene>
<proteinExistence type="predicted"/>
<dbReference type="FunFam" id="1.20.5.5270:FF:000002">
    <property type="entry name" value="Lon protease homolog"/>
    <property type="match status" value="1"/>
</dbReference>
<dbReference type="PANTHER" id="PTHR10046">
    <property type="entry name" value="ATP DEPENDENT LON PROTEASE FAMILY MEMBER"/>
    <property type="match status" value="1"/>
</dbReference>
<dbReference type="SMART" id="SM00464">
    <property type="entry name" value="LON"/>
    <property type="match status" value="1"/>
</dbReference>
<dbReference type="SUPFAM" id="SSF88697">
    <property type="entry name" value="PUA domain-like"/>
    <property type="match status" value="1"/>
</dbReference>
<dbReference type="Proteomes" id="UP000747542">
    <property type="component" value="Unassembled WGS sequence"/>
</dbReference>
<name>A0A8J5MXK9_HOMAM</name>
<dbReference type="GO" id="GO:0030163">
    <property type="term" value="P:protein catabolic process"/>
    <property type="evidence" value="ECO:0007669"/>
    <property type="project" value="InterPro"/>
</dbReference>
<dbReference type="SUPFAM" id="SSF52540">
    <property type="entry name" value="P-loop containing nucleoside triphosphate hydrolases"/>
    <property type="match status" value="1"/>
</dbReference>
<dbReference type="InterPro" id="IPR015947">
    <property type="entry name" value="PUA-like_sf"/>
</dbReference>
<dbReference type="InterPro" id="IPR003959">
    <property type="entry name" value="ATPase_AAA_core"/>
</dbReference>
<dbReference type="Gene3D" id="2.30.130.40">
    <property type="entry name" value="LON domain-like"/>
    <property type="match status" value="1"/>
</dbReference>
<evidence type="ECO:0000313" key="10">
    <source>
        <dbReference type="EMBL" id="KAG7167137.1"/>
    </source>
</evidence>
<dbReference type="GO" id="GO:0005524">
    <property type="term" value="F:ATP binding"/>
    <property type="evidence" value="ECO:0007669"/>
    <property type="project" value="UniProtKB-KW"/>
</dbReference>
<keyword evidence="4" id="KW-0378">Hydrolase</keyword>
<comment type="subcellular location">
    <subcellularLocation>
        <location evidence="1">Cytoplasm</location>
    </subcellularLocation>
</comment>
<dbReference type="EC" id="3.4.21.53" evidence="8"/>
<keyword evidence="2 10" id="KW-0645">Protease</keyword>
<comment type="catalytic activity">
    <reaction evidence="7">
        <text>Hydrolysis of proteins in presence of ATP.</text>
        <dbReference type="EC" id="3.4.21.53"/>
    </reaction>
</comment>
<feature type="non-terminal residue" evidence="10">
    <location>
        <position position="1"/>
    </location>
</feature>
<evidence type="ECO:0000256" key="6">
    <source>
        <dbReference type="ARBA" id="ARBA00022840"/>
    </source>
</evidence>
<evidence type="ECO:0000259" key="9">
    <source>
        <dbReference type="PROSITE" id="PS51787"/>
    </source>
</evidence>
<accession>A0A8J5MXK9</accession>
<dbReference type="Pfam" id="PF02190">
    <property type="entry name" value="LON_substr_bdg"/>
    <property type="match status" value="1"/>
</dbReference>
<dbReference type="Pfam" id="PF00004">
    <property type="entry name" value="AAA"/>
    <property type="match status" value="1"/>
</dbReference>
<sequence length="524" mass="57590">VRRSSPVTQVTAMTHSHITIPKNLPLLIVADGVLLPGSTIRIPVSTVKNINLVRSRLTSGNRLASTVIGIITKEPDKGGKVNVLHDIGTAGVVVQVTGTNWPRPSYSLLVTGLCRFKLLSIIQEHPYPVASVRQLDDIKDIDDENGGQLAELVSEFKEAAQKLIDLLDVSVPAVAKLKDLVERVPSRQLADVVAALVRATLPERLQVLDAVDLATRIRVTLPLLLRHIQRLKDVREAGAEEENKTNAILHVSRGGRNLAGDPDALDNEENDVAELEAKIKAANMPEEARRASMKELGRLKRMSPHMPEYSMTRNYLDLIVELPWSISVKETCNISKARADLDADHYGLEKVKRRVLEYLAVGQLRGDLKGPILCFVGPPGVGKTSIAKSIATTLGRPYHRMSLGGVSDQHDIRGHRRTYIGAMPGRVIQGLRNVKVKNPVMLLDEIDKLSSGIHGDPGAALLEVLDPEQNFTFTDTYLNLPFDLSQEEKVMIGQLHLLPKQLQEHGLSSDILDIPKESFAIISK</sequence>
<evidence type="ECO:0000256" key="4">
    <source>
        <dbReference type="ARBA" id="ARBA00022801"/>
    </source>
</evidence>
<evidence type="ECO:0000256" key="5">
    <source>
        <dbReference type="ARBA" id="ARBA00022825"/>
    </source>
</evidence>
<dbReference type="EMBL" id="JAHLQT010021845">
    <property type="protein sequence ID" value="KAG7167137.1"/>
    <property type="molecule type" value="Genomic_DNA"/>
</dbReference>
<keyword evidence="5" id="KW-0720">Serine protease</keyword>
<feature type="domain" description="Lon N-terminal" evidence="9">
    <location>
        <begin position="24"/>
        <end position="228"/>
    </location>
</feature>
<evidence type="ECO:0000256" key="7">
    <source>
        <dbReference type="ARBA" id="ARBA00050665"/>
    </source>
</evidence>
<comment type="caution">
    <text evidence="10">The sequence shown here is derived from an EMBL/GenBank/DDBJ whole genome shotgun (WGS) entry which is preliminary data.</text>
</comment>